<name>A0AA35T7A6_GEOBA</name>
<comment type="caution">
    <text evidence="2">The sequence shown here is derived from an EMBL/GenBank/DDBJ whole genome shotgun (WGS) entry which is preliminary data.</text>
</comment>
<protein>
    <submittedName>
        <fullName evidence="2">Uncharacterized protein</fullName>
    </submittedName>
</protein>
<organism evidence="2 3">
    <name type="scientific">Geodia barretti</name>
    <name type="common">Barrett's horny sponge</name>
    <dbReference type="NCBI Taxonomy" id="519541"/>
    <lineage>
        <taxon>Eukaryota</taxon>
        <taxon>Metazoa</taxon>
        <taxon>Porifera</taxon>
        <taxon>Demospongiae</taxon>
        <taxon>Heteroscleromorpha</taxon>
        <taxon>Tetractinellida</taxon>
        <taxon>Astrophorina</taxon>
        <taxon>Geodiidae</taxon>
        <taxon>Geodia</taxon>
    </lineage>
</organism>
<accession>A0AA35T7A6</accession>
<evidence type="ECO:0000313" key="2">
    <source>
        <dbReference type="EMBL" id="CAI8041661.1"/>
    </source>
</evidence>
<sequence>MRLKGRTLLYFYADTENTTARSANLANGQSLDLPIHDDQIYYFAIESSKSMYCVAIGPSFFRNASLRAKPTENCGIYRVSGLKAFTPDLFTVNLTEIQVNNNDGTLACYNQTDCENMTCFDFSGKSESFTIFAYKEQHVAEDVDLDFCDIERKLLWSIYVPIQGDSDANKQCPSPTLTYPTSTPTLATTRLSMTPPPTSTGHGSSVCVSNIQSLLLLVVAVGCGSFT</sequence>
<dbReference type="Proteomes" id="UP001174909">
    <property type="component" value="Unassembled WGS sequence"/>
</dbReference>
<dbReference type="EMBL" id="CASHTH010003197">
    <property type="protein sequence ID" value="CAI8041661.1"/>
    <property type="molecule type" value="Genomic_DNA"/>
</dbReference>
<feature type="region of interest" description="Disordered" evidence="1">
    <location>
        <begin position="179"/>
        <end position="198"/>
    </location>
</feature>
<gene>
    <name evidence="2" type="ORF">GBAR_LOCUS23134</name>
</gene>
<evidence type="ECO:0000313" key="3">
    <source>
        <dbReference type="Proteomes" id="UP001174909"/>
    </source>
</evidence>
<reference evidence="2" key="1">
    <citation type="submission" date="2023-03" db="EMBL/GenBank/DDBJ databases">
        <authorList>
            <person name="Steffen K."/>
            <person name="Cardenas P."/>
        </authorList>
    </citation>
    <scope>NUCLEOTIDE SEQUENCE</scope>
</reference>
<evidence type="ECO:0000256" key="1">
    <source>
        <dbReference type="SAM" id="MobiDB-lite"/>
    </source>
</evidence>
<dbReference type="AlphaFoldDB" id="A0AA35T7A6"/>
<keyword evidence="3" id="KW-1185">Reference proteome</keyword>
<feature type="compositionally biased region" description="Low complexity" evidence="1">
    <location>
        <begin position="179"/>
        <end position="192"/>
    </location>
</feature>
<proteinExistence type="predicted"/>